<evidence type="ECO:0000313" key="1">
    <source>
        <dbReference type="Ensembl" id="ENSHHUP00000028387.1"/>
    </source>
</evidence>
<evidence type="ECO:0000313" key="2">
    <source>
        <dbReference type="Proteomes" id="UP000314982"/>
    </source>
</evidence>
<reference evidence="1" key="3">
    <citation type="submission" date="2025-09" db="UniProtKB">
        <authorList>
            <consortium name="Ensembl"/>
        </authorList>
    </citation>
    <scope>IDENTIFICATION</scope>
</reference>
<name>A0A4W5LR34_9TELE</name>
<sequence length="119" mass="13672">CNSVSPGGRHWRNRDRRRGLGEEDRGLVVDESSLSAKELLGLKQAEEKIGREEIFRLKQRSCSNPGAVYTCCLCKVLLDSVSEAHRHVKDKWHKRRAKVRTPDTIHFYVLSSKKQCLII</sequence>
<dbReference type="GeneTree" id="ENSGT00940000156859"/>
<reference evidence="1" key="2">
    <citation type="submission" date="2025-08" db="UniProtKB">
        <authorList>
            <consortium name="Ensembl"/>
        </authorList>
    </citation>
    <scope>IDENTIFICATION</scope>
</reference>
<reference evidence="2" key="1">
    <citation type="submission" date="2018-06" db="EMBL/GenBank/DDBJ databases">
        <title>Genome assembly of Danube salmon.</title>
        <authorList>
            <person name="Macqueen D.J."/>
            <person name="Gundappa M.K."/>
        </authorList>
    </citation>
    <scope>NUCLEOTIDE SEQUENCE [LARGE SCALE GENOMIC DNA]</scope>
</reference>
<dbReference type="Proteomes" id="UP000314982">
    <property type="component" value="Unassembled WGS sequence"/>
</dbReference>
<dbReference type="AlphaFoldDB" id="A0A4W5LR34"/>
<keyword evidence="2" id="KW-1185">Reference proteome</keyword>
<dbReference type="Ensembl" id="ENSHHUT00000029540.1">
    <property type="protein sequence ID" value="ENSHHUP00000028387.1"/>
    <property type="gene ID" value="ENSHHUG00000018072.1"/>
</dbReference>
<dbReference type="STRING" id="62062.ENSHHUP00000028387"/>
<protein>
    <submittedName>
        <fullName evidence="1">Uncharacterized protein</fullName>
    </submittedName>
</protein>
<accession>A0A4W5LR34</accession>
<proteinExistence type="predicted"/>
<organism evidence="1 2">
    <name type="scientific">Hucho hucho</name>
    <name type="common">huchen</name>
    <dbReference type="NCBI Taxonomy" id="62062"/>
    <lineage>
        <taxon>Eukaryota</taxon>
        <taxon>Metazoa</taxon>
        <taxon>Chordata</taxon>
        <taxon>Craniata</taxon>
        <taxon>Vertebrata</taxon>
        <taxon>Euteleostomi</taxon>
        <taxon>Actinopterygii</taxon>
        <taxon>Neopterygii</taxon>
        <taxon>Teleostei</taxon>
        <taxon>Protacanthopterygii</taxon>
        <taxon>Salmoniformes</taxon>
        <taxon>Salmonidae</taxon>
        <taxon>Salmoninae</taxon>
        <taxon>Hucho</taxon>
    </lineage>
</organism>